<evidence type="ECO:0000313" key="3">
    <source>
        <dbReference type="EMBL" id="UJG41617.1"/>
    </source>
</evidence>
<keyword evidence="1" id="KW-0812">Transmembrane</keyword>
<dbReference type="Gene3D" id="3.40.50.1460">
    <property type="match status" value="1"/>
</dbReference>
<keyword evidence="1" id="KW-1133">Transmembrane helix</keyword>
<sequence length="721" mass="77496">MLKYFSLIEESFFGHNNNKLEGIIMKKRMLITSIFIFAFLVAVIPLTANAKVLSTRATKDLGGGDAYNAYSASDYATLISTPISGYGDIYYSSDQYDQYKVAVSSGDQVTIEFTAPSGATGIDLPVYDTDKSRILIRYNIQTFSETVTASGNGYIYFTIDADTYDDRGTYYLSVSKSGAVDTTPPTVSITDPADGATVYSADVTVSWTGSDNVGIDYYEVRIDGGSWINVGTSTSYTFTGLADGSHTVDVNAYDAAGNVGSDSVTFTVDTSAPPTEYTFTGSLSAGQDSTQHTFNVPSNTIKIEVQLQMPSGADYDLSLWDSNGARTGGWTSTDSSTKTDIANSDYSGYSADPEWVTVDPPAVFGTWKTGCYAYSGSGTYTITVTLTLSGPDTTAPTVTITDPTDGSTVNSADVTVSWTGSDDVGIDHYEVRIDGGSWINVGTSTSYTFTGLADGSHTVDVNAYDAAGNVGSDSVTFTVDTTTNPVEKWAVIVGISDYKAISDLSYCDEDATDWYYQLTSSQMSYDHITVLGDGYSSNYPQWDGYATEYNVKQALNNMVNSADSNDIIAFISSGHGSGNGAGSSYLCMWDCSSGENGEDGNLYDTELAAILDGAVADRIFVFLDHCYSGGFGDDLMNMPNKDRVYLTTTCTENGYGYDDSTHQNGAWTYYFLDYSWQQHFGGAANVAMEDIFDYALAAYPYSGGDTPQEFDGNTGAYFYLA</sequence>
<dbReference type="Gene3D" id="2.60.40.10">
    <property type="entry name" value="Immunoglobulins"/>
    <property type="match status" value="2"/>
</dbReference>
<protein>
    <submittedName>
        <fullName evidence="3">Caspase family protein</fullName>
    </submittedName>
</protein>
<dbReference type="CDD" id="cd00063">
    <property type="entry name" value="FN3"/>
    <property type="match status" value="2"/>
</dbReference>
<dbReference type="AlphaFoldDB" id="A0A9Y1BMI6"/>
<feature type="transmembrane region" description="Helical" evidence="1">
    <location>
        <begin position="29"/>
        <end position="48"/>
    </location>
</feature>
<dbReference type="PANTHER" id="PTHR34677">
    <property type="match status" value="1"/>
</dbReference>
<dbReference type="InterPro" id="IPR003961">
    <property type="entry name" value="FN3_dom"/>
</dbReference>
<feature type="domain" description="Fibronectin type-III" evidence="2">
    <location>
        <begin position="397"/>
        <end position="470"/>
    </location>
</feature>
<dbReference type="SUPFAM" id="SSF49265">
    <property type="entry name" value="Fibronectin type III"/>
    <property type="match status" value="1"/>
</dbReference>
<dbReference type="PANTHER" id="PTHR34677:SF3">
    <property type="entry name" value="BACTERIAL IG-LIKE DOMAIN-CONTAINING PROTEIN"/>
    <property type="match status" value="1"/>
</dbReference>
<dbReference type="Pfam" id="PF17957">
    <property type="entry name" value="Big_7"/>
    <property type="match status" value="2"/>
</dbReference>
<gene>
    <name evidence="3" type="ORF">K9W45_03920</name>
</gene>
<dbReference type="InterPro" id="IPR013783">
    <property type="entry name" value="Ig-like_fold"/>
</dbReference>
<organism evidence="3">
    <name type="scientific">Candidatus Heimdallarchaeum aukensis</name>
    <dbReference type="NCBI Taxonomy" id="2876573"/>
    <lineage>
        <taxon>Archaea</taxon>
        <taxon>Promethearchaeati</taxon>
        <taxon>Candidatus Heimdallarchaeota</taxon>
        <taxon>Candidatus Heimdallarchaeia (ex Rinke et al. 2021) (nom. nud.)</taxon>
        <taxon>Candidatus Heimdallarchaeales</taxon>
        <taxon>Candidatus Heimdallarchaeaceae</taxon>
        <taxon>Candidatus Heimdallarchaeum</taxon>
    </lineage>
</organism>
<reference evidence="3" key="1">
    <citation type="journal article" date="2022" name="Nat. Microbiol.">
        <title>Unique mobile elements and scalable gene flow at the prokaryote-eukaryote boundary revealed by circularized Asgard archaea genomes.</title>
        <authorList>
            <person name="Wu F."/>
            <person name="Speth D.R."/>
            <person name="Philosof A."/>
            <person name="Cremiere A."/>
            <person name="Narayanan A."/>
            <person name="Barco R.A."/>
            <person name="Connon S.A."/>
            <person name="Amend J.P."/>
            <person name="Antoshechkin I.A."/>
            <person name="Orphan V.J."/>
        </authorList>
    </citation>
    <scope>NUCLEOTIDE SEQUENCE</scope>
    <source>
        <strain evidence="3">PM71</strain>
    </source>
</reference>
<dbReference type="InterPro" id="IPR036116">
    <property type="entry name" value="FN3_sf"/>
</dbReference>
<dbReference type="SMART" id="SM00060">
    <property type="entry name" value="FN3"/>
    <property type="match status" value="2"/>
</dbReference>
<accession>A0A9Y1BMI6</accession>
<evidence type="ECO:0000259" key="2">
    <source>
        <dbReference type="SMART" id="SM00060"/>
    </source>
</evidence>
<dbReference type="Proteomes" id="UP001201020">
    <property type="component" value="Chromosome"/>
</dbReference>
<name>A0A9Y1BMI6_9ARCH</name>
<dbReference type="Gene3D" id="2.60.120.380">
    <property type="match status" value="2"/>
</dbReference>
<feature type="domain" description="Fibronectin type-III" evidence="2">
    <location>
        <begin position="190"/>
        <end position="259"/>
    </location>
</feature>
<keyword evidence="1" id="KW-0472">Membrane</keyword>
<dbReference type="EMBL" id="CP084166">
    <property type="protein sequence ID" value="UJG41617.1"/>
    <property type="molecule type" value="Genomic_DNA"/>
</dbReference>
<proteinExistence type="predicted"/>
<evidence type="ECO:0000256" key="1">
    <source>
        <dbReference type="SAM" id="Phobius"/>
    </source>
</evidence>